<gene>
    <name evidence="2" type="ORF">PhaeoP97_01737</name>
</gene>
<accession>A0A1L3I538</accession>
<evidence type="ECO:0000313" key="3">
    <source>
        <dbReference type="Proteomes" id="UP000183859"/>
    </source>
</evidence>
<reference evidence="3" key="1">
    <citation type="submission" date="2016-07" db="EMBL/GenBank/DDBJ databases">
        <title>Phaeobacter portensis sp. nov., a tropodithietic acid producing bacterium isolated from a German harbor.</title>
        <authorList>
            <person name="Freese H.M."/>
            <person name="Bunk B."/>
            <person name="Breider S."/>
            <person name="Brinkhoff T."/>
        </authorList>
    </citation>
    <scope>NUCLEOTIDE SEQUENCE [LARGE SCALE GENOMIC DNA]</scope>
    <source>
        <strain evidence="3">P97</strain>
    </source>
</reference>
<feature type="region of interest" description="Disordered" evidence="1">
    <location>
        <begin position="63"/>
        <end position="89"/>
    </location>
</feature>
<dbReference type="KEGG" id="php:PhaeoP97_01737"/>
<evidence type="ECO:0000313" key="2">
    <source>
        <dbReference type="EMBL" id="APG47152.1"/>
    </source>
</evidence>
<dbReference type="EMBL" id="CP016364">
    <property type="protein sequence ID" value="APG47152.1"/>
    <property type="molecule type" value="Genomic_DNA"/>
</dbReference>
<feature type="region of interest" description="Disordered" evidence="1">
    <location>
        <begin position="160"/>
        <end position="184"/>
    </location>
</feature>
<sequence>MRHALHQFEWIEGDCFELDRVQPKQPANQPQNNPEKWLASVQLEKLREFRRRQFTRPCLNASARPRSAGARGAHRTPARRQDTASSCRQPACRSARGRVSGARGCPARKARCGNRQQVILPEQAYQNDAKFEADLELARWRHEVIRPLLALEKAVGRIRSDGPRARPWLSDCAPVSRRSGRSPK</sequence>
<protein>
    <submittedName>
        <fullName evidence="2">Uncharacterized protein</fullName>
    </submittedName>
</protein>
<organism evidence="2 3">
    <name type="scientific">Phaeobacter porticola</name>
    <dbReference type="NCBI Taxonomy" id="1844006"/>
    <lineage>
        <taxon>Bacteria</taxon>
        <taxon>Pseudomonadati</taxon>
        <taxon>Pseudomonadota</taxon>
        <taxon>Alphaproteobacteria</taxon>
        <taxon>Rhodobacterales</taxon>
        <taxon>Roseobacteraceae</taxon>
        <taxon>Phaeobacter</taxon>
    </lineage>
</organism>
<dbReference type="Proteomes" id="UP000183859">
    <property type="component" value="Chromosome"/>
</dbReference>
<name>A0A1L3I538_9RHOB</name>
<dbReference type="AlphaFoldDB" id="A0A1L3I538"/>
<keyword evidence="3" id="KW-1185">Reference proteome</keyword>
<proteinExistence type="predicted"/>
<evidence type="ECO:0000256" key="1">
    <source>
        <dbReference type="SAM" id="MobiDB-lite"/>
    </source>
</evidence>